<keyword evidence="13 19" id="KW-0342">GTP-binding</keyword>
<dbReference type="GO" id="GO:0009231">
    <property type="term" value="P:riboflavin biosynthetic process"/>
    <property type="evidence" value="ECO:0007669"/>
    <property type="project" value="UniProtKB-UniRule"/>
</dbReference>
<evidence type="ECO:0000256" key="3">
    <source>
        <dbReference type="ARBA" id="ARBA00002284"/>
    </source>
</evidence>
<dbReference type="NCBIfam" id="TIGR00506">
    <property type="entry name" value="ribB"/>
    <property type="match status" value="1"/>
</dbReference>
<keyword evidence="16 19" id="KW-0511">Multifunctional enzyme</keyword>
<dbReference type="NCBIfam" id="TIGR00505">
    <property type="entry name" value="ribA"/>
    <property type="match status" value="1"/>
</dbReference>
<feature type="binding site" evidence="19">
    <location>
        <position position="144"/>
    </location>
    <ligand>
        <name>Mg(2+)</name>
        <dbReference type="ChEBI" id="CHEBI:18420"/>
        <label>2</label>
    </ligand>
</feature>
<evidence type="ECO:0000313" key="21">
    <source>
        <dbReference type="EMBL" id="KIR61233.1"/>
    </source>
</evidence>
<dbReference type="GO" id="GO:0005525">
    <property type="term" value="F:GTP binding"/>
    <property type="evidence" value="ECO:0007669"/>
    <property type="project" value="UniProtKB-KW"/>
</dbReference>
<dbReference type="HAMAP" id="MF_00180">
    <property type="entry name" value="RibB"/>
    <property type="match status" value="1"/>
</dbReference>
<name>A0A0D0VKE6_9ACTN</name>
<evidence type="ECO:0000256" key="9">
    <source>
        <dbReference type="ARBA" id="ARBA00022741"/>
    </source>
</evidence>
<evidence type="ECO:0000313" key="22">
    <source>
        <dbReference type="Proteomes" id="UP000032254"/>
    </source>
</evidence>
<comment type="similarity">
    <text evidence="19">In the C-terminal section; belongs to the GTP cyclohydrolase II family.</text>
</comment>
<comment type="caution">
    <text evidence="21">The sequence shown here is derived from an EMBL/GenBank/DDBJ whole genome shotgun (WGS) entry which is preliminary data.</text>
</comment>
<dbReference type="FunFam" id="3.40.50.10990:FF:000001">
    <property type="entry name" value="Riboflavin biosynthesis protein RibBA"/>
    <property type="match status" value="1"/>
</dbReference>
<feature type="binding site" evidence="19">
    <location>
        <position position="33"/>
    </location>
    <ligand>
        <name>D-ribulose 5-phosphate</name>
        <dbReference type="ChEBI" id="CHEBI:58121"/>
    </ligand>
</feature>
<evidence type="ECO:0000256" key="17">
    <source>
        <dbReference type="ARBA" id="ARBA00043932"/>
    </source>
</evidence>
<dbReference type="EC" id="3.5.4.25" evidence="19"/>
<comment type="catalytic activity">
    <reaction evidence="18 19">
        <text>GTP + 4 H2O = 2,5-diamino-6-hydroxy-4-(5-phosphoribosylamino)-pyrimidine + formate + 2 phosphate + 3 H(+)</text>
        <dbReference type="Rhea" id="RHEA:23704"/>
        <dbReference type="ChEBI" id="CHEBI:15377"/>
        <dbReference type="ChEBI" id="CHEBI:15378"/>
        <dbReference type="ChEBI" id="CHEBI:15740"/>
        <dbReference type="ChEBI" id="CHEBI:37565"/>
        <dbReference type="ChEBI" id="CHEBI:43474"/>
        <dbReference type="ChEBI" id="CHEBI:58614"/>
        <dbReference type="EC" id="3.5.4.25"/>
    </reaction>
</comment>
<dbReference type="InterPro" id="IPR036144">
    <property type="entry name" value="RibA-like_sf"/>
</dbReference>
<reference evidence="21 22" key="1">
    <citation type="submission" date="2015-01" db="EMBL/GenBank/DDBJ databases">
        <title>Sequencing and annotation of Micromonospora carbonacea strain JXNU-1 genome.</title>
        <authorList>
            <person name="Long Z."/>
            <person name="Huang Y."/>
            <person name="Jiang Y."/>
        </authorList>
    </citation>
    <scope>NUCLEOTIDE SEQUENCE [LARGE SCALE GENOMIC DNA]</scope>
    <source>
        <strain evidence="21 22">JXNU-1</strain>
    </source>
</reference>
<feature type="active site" description="Nucleophile; for GTP cyclohydrolase activity" evidence="19">
    <location>
        <position position="333"/>
    </location>
</feature>
<dbReference type="PANTHER" id="PTHR21327">
    <property type="entry name" value="GTP CYCLOHYDROLASE II-RELATED"/>
    <property type="match status" value="1"/>
</dbReference>
<dbReference type="OrthoDB" id="9793111at2"/>
<evidence type="ECO:0000256" key="8">
    <source>
        <dbReference type="ARBA" id="ARBA00022723"/>
    </source>
</evidence>
<organism evidence="21 22">
    <name type="scientific">Micromonospora haikouensis</name>
    <dbReference type="NCBI Taxonomy" id="686309"/>
    <lineage>
        <taxon>Bacteria</taxon>
        <taxon>Bacillati</taxon>
        <taxon>Actinomycetota</taxon>
        <taxon>Actinomycetes</taxon>
        <taxon>Micromonosporales</taxon>
        <taxon>Micromonosporaceae</taxon>
        <taxon>Micromonospora</taxon>
    </lineage>
</organism>
<dbReference type="PIRSF" id="PIRSF001259">
    <property type="entry name" value="RibA"/>
    <property type="match status" value="1"/>
</dbReference>
<evidence type="ECO:0000256" key="13">
    <source>
        <dbReference type="ARBA" id="ARBA00023134"/>
    </source>
</evidence>
<evidence type="ECO:0000256" key="19">
    <source>
        <dbReference type="HAMAP-Rule" id="MF_01283"/>
    </source>
</evidence>
<dbReference type="PANTHER" id="PTHR21327:SF18">
    <property type="entry name" value="3,4-DIHYDROXY-2-BUTANONE 4-PHOSPHATE SYNTHASE"/>
    <property type="match status" value="1"/>
</dbReference>
<feature type="site" description="Essential for DHBP synthase activity" evidence="19">
    <location>
        <position position="127"/>
    </location>
</feature>
<feature type="region of interest" description="DHBP synthase" evidence="19">
    <location>
        <begin position="1"/>
        <end position="202"/>
    </location>
</feature>
<dbReference type="Gene3D" id="3.90.870.10">
    <property type="entry name" value="DHBP synthase"/>
    <property type="match status" value="1"/>
</dbReference>
<feature type="region of interest" description="GTP cyclohydrolase II" evidence="19">
    <location>
        <begin position="203"/>
        <end position="421"/>
    </location>
</feature>
<dbReference type="Proteomes" id="UP000032254">
    <property type="component" value="Unassembled WGS sequence"/>
</dbReference>
<evidence type="ECO:0000256" key="5">
    <source>
        <dbReference type="ARBA" id="ARBA00004904"/>
    </source>
</evidence>
<dbReference type="EC" id="4.1.99.12" evidence="19"/>
<evidence type="ECO:0000256" key="7">
    <source>
        <dbReference type="ARBA" id="ARBA00022619"/>
    </source>
</evidence>
<evidence type="ECO:0000256" key="1">
    <source>
        <dbReference type="ARBA" id="ARBA00000141"/>
    </source>
</evidence>
<dbReference type="GO" id="GO:0003935">
    <property type="term" value="F:GTP cyclohydrolase II activity"/>
    <property type="evidence" value="ECO:0007669"/>
    <property type="project" value="UniProtKB-UniRule"/>
</dbReference>
<comment type="pathway">
    <text evidence="5 19">Cofactor biosynthesis; riboflavin biosynthesis; 2-hydroxy-3-oxobutyl phosphate from D-ribulose 5-phosphate: step 1/1.</text>
</comment>
<dbReference type="GO" id="GO:0008270">
    <property type="term" value="F:zinc ion binding"/>
    <property type="evidence" value="ECO:0007669"/>
    <property type="project" value="UniProtKB-UniRule"/>
</dbReference>
<keyword evidence="7 19" id="KW-0686">Riboflavin biosynthesis</keyword>
<proteinExistence type="inferred from homology"/>
<dbReference type="InterPro" id="IPR016299">
    <property type="entry name" value="Riboflavin_synth_RibBA"/>
</dbReference>
<dbReference type="InterPro" id="IPR000926">
    <property type="entry name" value="RibA"/>
</dbReference>
<comment type="pathway">
    <text evidence="4 19">Cofactor biosynthesis; riboflavin biosynthesis; 5-amino-6-(D-ribitylamino)uracil from GTP: step 1/4.</text>
</comment>
<sequence>MTTFASIEQAVADIAAGRPVVVVDDADRENEGDLIFAAELATPELVAFMVRYTSGYVCVPLTEDECDRLDLPPMHHTNQDRRGTAYTVTVDAREGVDTGISAADRAHTIRLLAAASTDPTDLARPGHVVPLRARAGGVLRRPGHTEAAVDLTRLAGLRPAGVLCELVNDDGTMMRLPDLEKFCAEHGLTLVTIADLITYRRRTEKQVEQVAAARMPTPHGVFTAFGYRAEHDPAEHVALVMGDLGDGQDVLVRVHSECLTGDTFGSLRCDCGPQLQAALARVAAEGRGVVLYVRGHEGRGIGLLHKLRAYQLQDLGRDTVDANLDLGLPADARDYGTGAQILHDLGVRSMRLLTNNPAKRAGLEGYGLTVTGRESLPIRPHPENVRYLRTKRDRMGHLLDELDETTEAPLGRPVANDEIGA</sequence>
<evidence type="ECO:0000256" key="4">
    <source>
        <dbReference type="ARBA" id="ARBA00004853"/>
    </source>
</evidence>
<dbReference type="EMBL" id="JXSX01000003">
    <property type="protein sequence ID" value="KIR61233.1"/>
    <property type="molecule type" value="Genomic_DNA"/>
</dbReference>
<feature type="binding site" evidence="19">
    <location>
        <begin position="28"/>
        <end position="29"/>
    </location>
    <ligand>
        <name>D-ribulose 5-phosphate</name>
        <dbReference type="ChEBI" id="CHEBI:58121"/>
    </ligand>
</feature>
<gene>
    <name evidence="19" type="primary">ribBA</name>
    <name evidence="21" type="ORF">TK50_26230</name>
</gene>
<feature type="binding site" evidence="19">
    <location>
        <position position="271"/>
    </location>
    <ligand>
        <name>Zn(2+)</name>
        <dbReference type="ChEBI" id="CHEBI:29105"/>
        <note>catalytic</note>
    </ligand>
</feature>
<dbReference type="Gene3D" id="3.40.50.10990">
    <property type="entry name" value="GTP cyclohydrolase II"/>
    <property type="match status" value="1"/>
</dbReference>
<feature type="binding site" evidence="19">
    <location>
        <position position="354"/>
    </location>
    <ligand>
        <name>GTP</name>
        <dbReference type="ChEBI" id="CHEBI:37565"/>
    </ligand>
</feature>
<dbReference type="GeneID" id="301307530"/>
<keyword evidence="10 19" id="KW-0378">Hydrolase</keyword>
<feature type="binding site" evidence="19">
    <location>
        <position position="274"/>
    </location>
    <ligand>
        <name>GTP</name>
        <dbReference type="ChEBI" id="CHEBI:37565"/>
    </ligand>
</feature>
<dbReference type="GO" id="GO:0008686">
    <property type="term" value="F:3,4-dihydroxy-2-butanone-4-phosphate synthase activity"/>
    <property type="evidence" value="ECO:0007669"/>
    <property type="project" value="UniProtKB-UniRule"/>
</dbReference>
<feature type="binding site" evidence="19">
    <location>
        <position position="165"/>
    </location>
    <ligand>
        <name>D-ribulose 5-phosphate</name>
        <dbReference type="ChEBI" id="CHEBI:58121"/>
    </ligand>
</feature>
<dbReference type="InterPro" id="IPR000422">
    <property type="entry name" value="DHBP_synthase_RibB"/>
</dbReference>
<feature type="binding site" evidence="19">
    <location>
        <position position="29"/>
    </location>
    <ligand>
        <name>Mg(2+)</name>
        <dbReference type="ChEBI" id="CHEBI:18420"/>
        <label>2</label>
    </ligand>
</feature>
<evidence type="ECO:0000259" key="20">
    <source>
        <dbReference type="Pfam" id="PF00925"/>
    </source>
</evidence>
<feature type="domain" description="GTP cyclohydrolase II" evidence="20">
    <location>
        <begin position="209"/>
        <end position="373"/>
    </location>
</feature>
<keyword evidence="12 19" id="KW-0460">Magnesium</keyword>
<keyword evidence="22" id="KW-1185">Reference proteome</keyword>
<dbReference type="HAMAP" id="MF_01283">
    <property type="entry name" value="RibBA"/>
    <property type="match status" value="1"/>
</dbReference>
<feature type="binding site" evidence="19">
    <location>
        <position position="258"/>
    </location>
    <ligand>
        <name>Zn(2+)</name>
        <dbReference type="ChEBI" id="CHEBI:29105"/>
        <note>catalytic</note>
    </ligand>
</feature>
<dbReference type="FunFam" id="3.90.870.10:FF:000001">
    <property type="entry name" value="Riboflavin biosynthesis protein RibBA"/>
    <property type="match status" value="1"/>
</dbReference>
<keyword evidence="14 19" id="KW-0464">Manganese</keyword>
<dbReference type="RefSeq" id="WP_043968005.1">
    <property type="nucleotide sequence ID" value="NZ_JBEZEN010000022.1"/>
</dbReference>
<keyword evidence="15 19" id="KW-0456">Lyase</keyword>
<evidence type="ECO:0000256" key="6">
    <source>
        <dbReference type="ARBA" id="ARBA00005520"/>
    </source>
</evidence>
<dbReference type="GO" id="GO:0030145">
    <property type="term" value="F:manganese ion binding"/>
    <property type="evidence" value="ECO:0007669"/>
    <property type="project" value="UniProtKB-UniRule"/>
</dbReference>
<feature type="binding site" evidence="19">
    <location>
        <position position="269"/>
    </location>
    <ligand>
        <name>Zn(2+)</name>
        <dbReference type="ChEBI" id="CHEBI:29105"/>
        <note>catalytic</note>
    </ligand>
</feature>
<comment type="function">
    <text evidence="3 19">Catalyzes the conversion of D-ribulose 5-phosphate to formate and 3,4-dihydroxy-2-butanone 4-phosphate.</text>
</comment>
<protein>
    <recommendedName>
        <fullName evidence="19">Riboflavin biosynthesis protein RibBA</fullName>
    </recommendedName>
    <domain>
        <recommendedName>
            <fullName evidence="19">3,4-dihydroxy-2-butanone 4-phosphate synthase</fullName>
            <shortName evidence="19">DHBP synthase</shortName>
            <ecNumber evidence="19">4.1.99.12</ecNumber>
        </recommendedName>
    </domain>
    <domain>
        <recommendedName>
            <fullName evidence="19">GTP cyclohydrolase-2</fullName>
            <ecNumber evidence="19">3.5.4.25</ecNumber>
        </recommendedName>
        <alternativeName>
            <fullName evidence="19">GTP cyclohydrolase II</fullName>
        </alternativeName>
    </domain>
</protein>
<dbReference type="Pfam" id="PF00926">
    <property type="entry name" value="DHBP_synthase"/>
    <property type="match status" value="1"/>
</dbReference>
<dbReference type="GO" id="GO:0000287">
    <property type="term" value="F:magnesium ion binding"/>
    <property type="evidence" value="ECO:0007669"/>
    <property type="project" value="UniProtKB-UniRule"/>
</dbReference>
<feature type="binding site" evidence="19">
    <location>
        <position position="359"/>
    </location>
    <ligand>
        <name>GTP</name>
        <dbReference type="ChEBI" id="CHEBI:37565"/>
    </ligand>
</feature>
<evidence type="ECO:0000256" key="12">
    <source>
        <dbReference type="ARBA" id="ARBA00022842"/>
    </source>
</evidence>
<dbReference type="Pfam" id="PF00925">
    <property type="entry name" value="GTP_cyclohydro2"/>
    <property type="match status" value="1"/>
</dbReference>
<comment type="function">
    <text evidence="17 19">Catalyzes the conversion of GTP to 2,5-diamino-6-ribosylamino-4(3H)-pyrimidinone 5'-phosphate (DARP), formate and pyrophosphate.</text>
</comment>
<dbReference type="SUPFAM" id="SSF55821">
    <property type="entry name" value="YrdC/RibB"/>
    <property type="match status" value="1"/>
</dbReference>
<keyword evidence="11 19" id="KW-0862">Zinc</keyword>
<comment type="cofactor">
    <cofactor evidence="19">
        <name>Mg(2+)</name>
        <dbReference type="ChEBI" id="CHEBI:18420"/>
    </cofactor>
    <cofactor evidence="19">
        <name>Mn(2+)</name>
        <dbReference type="ChEBI" id="CHEBI:29035"/>
    </cofactor>
    <text evidence="19">Binds 2 divalent metal cations per subunit. Magnesium or manganese.</text>
</comment>
<dbReference type="InterPro" id="IPR017945">
    <property type="entry name" value="DHBP_synth_RibB-like_a/b_dom"/>
</dbReference>
<evidence type="ECO:0000256" key="10">
    <source>
        <dbReference type="ARBA" id="ARBA00022801"/>
    </source>
</evidence>
<feature type="binding site" evidence="19">
    <location>
        <begin position="253"/>
        <end position="257"/>
    </location>
    <ligand>
        <name>GTP</name>
        <dbReference type="ChEBI" id="CHEBI:37565"/>
    </ligand>
</feature>
<comment type="catalytic activity">
    <reaction evidence="1 19">
        <text>D-ribulose 5-phosphate = (2S)-2-hydroxy-3-oxobutyl phosphate + formate + H(+)</text>
        <dbReference type="Rhea" id="RHEA:18457"/>
        <dbReference type="ChEBI" id="CHEBI:15378"/>
        <dbReference type="ChEBI" id="CHEBI:15740"/>
        <dbReference type="ChEBI" id="CHEBI:58121"/>
        <dbReference type="ChEBI" id="CHEBI:58830"/>
        <dbReference type="EC" id="4.1.99.12"/>
    </reaction>
</comment>
<feature type="binding site" evidence="19">
    <location>
        <begin position="141"/>
        <end position="145"/>
    </location>
    <ligand>
        <name>D-ribulose 5-phosphate</name>
        <dbReference type="ChEBI" id="CHEBI:58121"/>
    </ligand>
</feature>
<dbReference type="UniPathway" id="UPA00275">
    <property type="reaction ID" value="UER00399"/>
</dbReference>
<dbReference type="NCBIfam" id="NF001591">
    <property type="entry name" value="PRK00393.1"/>
    <property type="match status" value="1"/>
</dbReference>
<accession>A0A0D0VKE6</accession>
<dbReference type="PATRIC" id="fig|47853.6.peg.5496"/>
<keyword evidence="8 19" id="KW-0479">Metal-binding</keyword>
<comment type="similarity">
    <text evidence="6 19">In the N-terminal section; belongs to the DHBP synthase family.</text>
</comment>
<keyword evidence="9 19" id="KW-0547">Nucleotide-binding</keyword>
<feature type="active site" description="Proton acceptor; for GTP cyclohydrolase activity" evidence="19">
    <location>
        <position position="331"/>
    </location>
</feature>
<feature type="binding site" evidence="19">
    <location>
        <position position="29"/>
    </location>
    <ligand>
        <name>Mg(2+)</name>
        <dbReference type="ChEBI" id="CHEBI:18420"/>
        <label>1</label>
    </ligand>
</feature>
<feature type="binding site" evidence="19">
    <location>
        <begin position="297"/>
        <end position="299"/>
    </location>
    <ligand>
        <name>GTP</name>
        <dbReference type="ChEBI" id="CHEBI:37565"/>
    </ligand>
</feature>
<evidence type="ECO:0000256" key="16">
    <source>
        <dbReference type="ARBA" id="ARBA00023268"/>
    </source>
</evidence>
<dbReference type="AlphaFoldDB" id="A0A0D0VKE6"/>
<dbReference type="HAMAP" id="MF_00179">
    <property type="entry name" value="RibA"/>
    <property type="match status" value="1"/>
</dbReference>
<dbReference type="NCBIfam" id="NF006803">
    <property type="entry name" value="PRK09311.1"/>
    <property type="match status" value="1"/>
</dbReference>
<evidence type="ECO:0000256" key="14">
    <source>
        <dbReference type="ARBA" id="ARBA00023211"/>
    </source>
</evidence>
<dbReference type="InterPro" id="IPR032677">
    <property type="entry name" value="GTP_cyclohydro_II"/>
</dbReference>
<evidence type="ECO:0000256" key="15">
    <source>
        <dbReference type="ARBA" id="ARBA00023239"/>
    </source>
</evidence>
<dbReference type="SUPFAM" id="SSF142695">
    <property type="entry name" value="RibA-like"/>
    <property type="match status" value="1"/>
</dbReference>
<feature type="binding site" evidence="19">
    <location>
        <position position="319"/>
    </location>
    <ligand>
        <name>GTP</name>
        <dbReference type="ChEBI" id="CHEBI:37565"/>
    </ligand>
</feature>
<evidence type="ECO:0000256" key="2">
    <source>
        <dbReference type="ARBA" id="ARBA00001936"/>
    </source>
</evidence>
<comment type="cofactor">
    <cofactor evidence="19">
        <name>Zn(2+)</name>
        <dbReference type="ChEBI" id="CHEBI:29105"/>
    </cofactor>
    <text evidence="19">Binds 1 zinc ion per subunit.</text>
</comment>
<evidence type="ECO:0000256" key="11">
    <source>
        <dbReference type="ARBA" id="ARBA00022833"/>
    </source>
</evidence>
<dbReference type="CDD" id="cd00641">
    <property type="entry name" value="GTP_cyclohydro2"/>
    <property type="match status" value="1"/>
</dbReference>
<comment type="cofactor">
    <cofactor evidence="2">
        <name>Mn(2+)</name>
        <dbReference type="ChEBI" id="CHEBI:29035"/>
    </cofactor>
</comment>
<evidence type="ECO:0000256" key="18">
    <source>
        <dbReference type="ARBA" id="ARBA00049295"/>
    </source>
</evidence>
<feature type="site" description="Essential for DHBP synthase activity" evidence="19">
    <location>
        <position position="165"/>
    </location>
</feature>
<dbReference type="GO" id="GO:0005829">
    <property type="term" value="C:cytosol"/>
    <property type="evidence" value="ECO:0007669"/>
    <property type="project" value="TreeGrafter"/>
</dbReference>